<dbReference type="Proteomes" id="UP000219974">
    <property type="component" value="Unassembled WGS sequence"/>
</dbReference>
<evidence type="ECO:0000313" key="1">
    <source>
        <dbReference type="EMBL" id="SCL82870.1"/>
    </source>
</evidence>
<organism evidence="1 2">
    <name type="scientific">Plasmodium berghei</name>
    <dbReference type="NCBI Taxonomy" id="5821"/>
    <lineage>
        <taxon>Eukaryota</taxon>
        <taxon>Sar</taxon>
        <taxon>Alveolata</taxon>
        <taxon>Apicomplexa</taxon>
        <taxon>Aconoidasida</taxon>
        <taxon>Haemosporida</taxon>
        <taxon>Plasmodiidae</taxon>
        <taxon>Plasmodium</taxon>
        <taxon>Plasmodium (Vinckeia)</taxon>
    </lineage>
</organism>
<sequence>MAISKVCGEFETIWKFFPDELKDSGEYDFKNALLNAYCPNGDSENNKECKTDVDKINAGSLWLFNKFYGDSNKFSNYADGKIDVVVYFMMWLGYKLNQKTHDGINTFNDFYTRNINNNEKYTNTIDGCGEFETIWKFFPDELKDSGEYDFKNALLNAYCPNGDSENNKECKTDVDKINAGSLWLFNKFYGDSNKFSNYADGKIDVVVYFMMWLGYKLNQKTHDGINTFNDFYTRNINNNEKYTNTIDGVEGYNSYKDLIDKKKE</sequence>
<protein>
    <submittedName>
        <fullName evidence="1">Plasmodium variant antigen protein Cir/Yir/Bir, putative</fullName>
    </submittedName>
</protein>
<dbReference type="EMBL" id="FMIH01000122">
    <property type="protein sequence ID" value="SCL82870.1"/>
    <property type="molecule type" value="Genomic_DNA"/>
</dbReference>
<evidence type="ECO:0000313" key="2">
    <source>
        <dbReference type="Proteomes" id="UP000219974"/>
    </source>
</evidence>
<reference evidence="1 2" key="1">
    <citation type="submission" date="2016-08" db="EMBL/GenBank/DDBJ databases">
        <authorList>
            <consortium name="Pathogen Informatics"/>
        </authorList>
    </citation>
    <scope>NUCLEOTIDE SEQUENCE [LARGE SCALE GENOMIC DNA]</scope>
    <source>
        <strain evidence="1 2">SP11 RLL</strain>
    </source>
</reference>
<proteinExistence type="predicted"/>
<dbReference type="VEuPathDB" id="PlasmoDB:PBANKA_1200031"/>
<name>A0A1D3L6S8_PLABE</name>
<dbReference type="AlphaFoldDB" id="A0A1D3L6S8"/>
<feature type="non-terminal residue" evidence="1">
    <location>
        <position position="264"/>
    </location>
</feature>
<accession>A0A1D3L6S8</accession>
<gene>
    <name evidence="1" type="ORF">PBSP11RLL_000504200</name>
</gene>
<dbReference type="InterPro" id="IPR006477">
    <property type="entry name" value="Yir_bir_cir"/>
</dbReference>
<dbReference type="NCBIfam" id="TIGR01590">
    <property type="entry name" value="yir-bir-cir_Pla"/>
    <property type="match status" value="2"/>
</dbReference>
<dbReference type="Pfam" id="PF06022">
    <property type="entry name" value="Cir_Bir_Yir"/>
    <property type="match status" value="2"/>
</dbReference>